<gene>
    <name evidence="1" type="primary">CR392001.1</name>
</gene>
<feature type="non-terminal residue" evidence="1">
    <location>
        <position position="1"/>
    </location>
</feature>
<organism evidence="1">
    <name type="scientific">Nothobranchius pienaari</name>
    <dbReference type="NCBI Taxonomy" id="704102"/>
    <lineage>
        <taxon>Eukaryota</taxon>
        <taxon>Metazoa</taxon>
        <taxon>Chordata</taxon>
        <taxon>Craniata</taxon>
        <taxon>Vertebrata</taxon>
        <taxon>Euteleostomi</taxon>
        <taxon>Actinopterygii</taxon>
        <taxon>Neopterygii</taxon>
        <taxon>Teleostei</taxon>
        <taxon>Neoteleostei</taxon>
        <taxon>Acanthomorphata</taxon>
        <taxon>Ovalentaria</taxon>
        <taxon>Atherinomorphae</taxon>
        <taxon>Cyprinodontiformes</taxon>
        <taxon>Nothobranchiidae</taxon>
        <taxon>Nothobranchius</taxon>
    </lineage>
</organism>
<evidence type="ECO:0000313" key="1">
    <source>
        <dbReference type="EMBL" id="SBR78029.1"/>
    </source>
</evidence>
<protein>
    <submittedName>
        <fullName evidence="1">Uncharacterized protein</fullName>
    </submittedName>
</protein>
<dbReference type="AlphaFoldDB" id="A0A1A8PAG5"/>
<reference evidence="1" key="1">
    <citation type="submission" date="2016-05" db="EMBL/GenBank/DDBJ databases">
        <authorList>
            <person name="Lavstsen T."/>
            <person name="Jespersen J.S."/>
        </authorList>
    </citation>
    <scope>NUCLEOTIDE SEQUENCE</scope>
    <source>
        <tissue evidence="1">Brain</tissue>
    </source>
</reference>
<sequence length="47" mass="5443">NLCPQRSQKKGFCPVRTPMCLFKVVFWLNVCLQRSQAKGFCPIWALV</sequence>
<reference evidence="1" key="2">
    <citation type="submission" date="2016-06" db="EMBL/GenBank/DDBJ databases">
        <title>The genome of a short-lived fish provides insights into sex chromosome evolution and the genetic control of aging.</title>
        <authorList>
            <person name="Reichwald K."/>
            <person name="Felder M."/>
            <person name="Petzold A."/>
            <person name="Koch P."/>
            <person name="Groth M."/>
            <person name="Platzer M."/>
        </authorList>
    </citation>
    <scope>NUCLEOTIDE SEQUENCE</scope>
    <source>
        <tissue evidence="1">Brain</tissue>
    </source>
</reference>
<proteinExistence type="predicted"/>
<accession>A0A1A8PAG5</accession>
<dbReference type="EMBL" id="HAEG01006955">
    <property type="protein sequence ID" value="SBR78029.1"/>
    <property type="molecule type" value="Transcribed_RNA"/>
</dbReference>
<feature type="non-terminal residue" evidence="1">
    <location>
        <position position="47"/>
    </location>
</feature>
<name>A0A1A8PAG5_9TELE</name>